<accession>A0A949U4T8</accession>
<name>A0A949U4T8_9CLOT</name>
<dbReference type="Proteomes" id="UP000694308">
    <property type="component" value="Unassembled WGS sequence"/>
</dbReference>
<gene>
    <name evidence="1" type="ORF">I6U48_26570</name>
</gene>
<dbReference type="AlphaFoldDB" id="A0A949U4T8"/>
<evidence type="ECO:0000313" key="1">
    <source>
        <dbReference type="EMBL" id="MBV7276449.1"/>
    </source>
</evidence>
<organism evidence="1 2">
    <name type="scientific">Clostridium thailandense</name>
    <dbReference type="NCBI Taxonomy" id="2794346"/>
    <lineage>
        <taxon>Bacteria</taxon>
        <taxon>Bacillati</taxon>
        <taxon>Bacillota</taxon>
        <taxon>Clostridia</taxon>
        <taxon>Eubacteriales</taxon>
        <taxon>Clostridiaceae</taxon>
        <taxon>Clostridium</taxon>
    </lineage>
</organism>
<proteinExistence type="predicted"/>
<reference evidence="1" key="1">
    <citation type="submission" date="2020-12" db="EMBL/GenBank/DDBJ databases">
        <title>Clostridium thailandense sp. nov., a novel acetogenic bacterium isolated from peat land soil in Thailand.</title>
        <authorList>
            <person name="Chaikitkaew S."/>
            <person name="Birkeland N.K."/>
        </authorList>
    </citation>
    <scope>NUCLEOTIDE SEQUENCE</scope>
    <source>
        <strain evidence="1">PL3</strain>
    </source>
</reference>
<dbReference type="RefSeq" id="WP_218323530.1">
    <property type="nucleotide sequence ID" value="NZ_JAEEGC010000178.1"/>
</dbReference>
<protein>
    <submittedName>
        <fullName evidence="1">Uncharacterized protein</fullName>
    </submittedName>
</protein>
<keyword evidence="2" id="KW-1185">Reference proteome</keyword>
<sequence length="99" mass="11643">MLQELLHTLQYTLMQKLLNNSVEKFDYIQCQELFSQILNSTSYLLPNFYLTIDEVTYKPEDNYILIKFNSSTPLLNEQLLILLSINNFIITGLEVSIIY</sequence>
<dbReference type="EMBL" id="JAEEGC010000178">
    <property type="protein sequence ID" value="MBV7276449.1"/>
    <property type="molecule type" value="Genomic_DNA"/>
</dbReference>
<comment type="caution">
    <text evidence="1">The sequence shown here is derived from an EMBL/GenBank/DDBJ whole genome shotgun (WGS) entry which is preliminary data.</text>
</comment>
<evidence type="ECO:0000313" key="2">
    <source>
        <dbReference type="Proteomes" id="UP000694308"/>
    </source>
</evidence>